<organism evidence="1 2">
    <name type="scientific">Pluteus cervinus</name>
    <dbReference type="NCBI Taxonomy" id="181527"/>
    <lineage>
        <taxon>Eukaryota</taxon>
        <taxon>Fungi</taxon>
        <taxon>Dikarya</taxon>
        <taxon>Basidiomycota</taxon>
        <taxon>Agaricomycotina</taxon>
        <taxon>Agaricomycetes</taxon>
        <taxon>Agaricomycetidae</taxon>
        <taxon>Agaricales</taxon>
        <taxon>Pluteineae</taxon>
        <taxon>Pluteaceae</taxon>
        <taxon>Pluteus</taxon>
    </lineage>
</organism>
<accession>A0ACD3BF96</accession>
<protein>
    <submittedName>
        <fullName evidence="1">Uncharacterized protein</fullName>
    </submittedName>
</protein>
<dbReference type="Proteomes" id="UP000308600">
    <property type="component" value="Unassembled WGS sequence"/>
</dbReference>
<dbReference type="EMBL" id="ML208260">
    <property type="protein sequence ID" value="TFK76491.1"/>
    <property type="molecule type" value="Genomic_DNA"/>
</dbReference>
<sequence>MSGHPADLQSLQSRLESIGKELATQDSDDLWSQAEKLSKTLADALRVRNGPIDNHTALGNTALPQTISSLLELAIDKTDRRAVPSPGRVNVVIELLRLGANLCMDHDENRTHLLEVGFPQDIVSILEGYLEGLPTIPLGEPAKFGVPDLRIMRTAIGVLLNASVGHDGVKSRLNSLEAALTILKLSTAIYPPGSWIPCAHVAASGTTPFAEEEWNLRSTLSNWAWRAITELKEVPDDLQIFNTDVLPLLAPPLRAFTPPFAPTPNLPSDLPIYNTLIQADFDALEESCTLIESLSLDVEEVRHSLAKGWRDPGEHRGVPCFSIILDFVEHGMYPPIWSYISESRRQANEKVLGMCKGALIKAVVEVAGEDNSDELLWDWNVQDKAQNGFISRLVGWITSYVEDLERPAGSPPASDSPNRDDLVICASLSLGNIARKDKIAKALLSPPLSLAPVLTSKYLIGRDTDIKIRHAVMGLLKHLAQPSKGSTTVRIALTQVDVVQRIVLSGIWDEAEDLMVNVVQLSAIGVVKNLCNNSLEHTFALVLPPKGSPPNAPTGLQTLLQLIERSDSFPIKSEGTRILVNVVKTLWSCDVGTKDSDKAAEIQAQRRLAMNAVLTSECAAALSQLVSRSAKYPILINEGVLAMSFFSTNKTGASLVISAITAPAPESHPQLQASESSTDANASQTPTPWCTLDQIAVALDTSDDPGKYPVEIRMNICSFLLQLEKNAPKEQLSRTKAMLQPVVEETVENLQGQKLDNKQEMLLTTAKKLLGQWSG</sequence>
<proteinExistence type="predicted"/>
<keyword evidence="2" id="KW-1185">Reference proteome</keyword>
<name>A0ACD3BF96_9AGAR</name>
<reference evidence="1 2" key="1">
    <citation type="journal article" date="2019" name="Nat. Ecol. Evol.">
        <title>Megaphylogeny resolves global patterns of mushroom evolution.</title>
        <authorList>
            <person name="Varga T."/>
            <person name="Krizsan K."/>
            <person name="Foldi C."/>
            <person name="Dima B."/>
            <person name="Sanchez-Garcia M."/>
            <person name="Sanchez-Ramirez S."/>
            <person name="Szollosi G.J."/>
            <person name="Szarkandi J.G."/>
            <person name="Papp V."/>
            <person name="Albert L."/>
            <person name="Andreopoulos W."/>
            <person name="Angelini C."/>
            <person name="Antonin V."/>
            <person name="Barry K.W."/>
            <person name="Bougher N.L."/>
            <person name="Buchanan P."/>
            <person name="Buyck B."/>
            <person name="Bense V."/>
            <person name="Catcheside P."/>
            <person name="Chovatia M."/>
            <person name="Cooper J."/>
            <person name="Damon W."/>
            <person name="Desjardin D."/>
            <person name="Finy P."/>
            <person name="Geml J."/>
            <person name="Haridas S."/>
            <person name="Hughes K."/>
            <person name="Justo A."/>
            <person name="Karasinski D."/>
            <person name="Kautmanova I."/>
            <person name="Kiss B."/>
            <person name="Kocsube S."/>
            <person name="Kotiranta H."/>
            <person name="LaButti K.M."/>
            <person name="Lechner B.E."/>
            <person name="Liimatainen K."/>
            <person name="Lipzen A."/>
            <person name="Lukacs Z."/>
            <person name="Mihaltcheva S."/>
            <person name="Morgado L.N."/>
            <person name="Niskanen T."/>
            <person name="Noordeloos M.E."/>
            <person name="Ohm R.A."/>
            <person name="Ortiz-Santana B."/>
            <person name="Ovrebo C."/>
            <person name="Racz N."/>
            <person name="Riley R."/>
            <person name="Savchenko A."/>
            <person name="Shiryaev A."/>
            <person name="Soop K."/>
            <person name="Spirin V."/>
            <person name="Szebenyi C."/>
            <person name="Tomsovsky M."/>
            <person name="Tulloss R.E."/>
            <person name="Uehling J."/>
            <person name="Grigoriev I.V."/>
            <person name="Vagvolgyi C."/>
            <person name="Papp T."/>
            <person name="Martin F.M."/>
            <person name="Miettinen O."/>
            <person name="Hibbett D.S."/>
            <person name="Nagy L.G."/>
        </authorList>
    </citation>
    <scope>NUCLEOTIDE SEQUENCE [LARGE SCALE GENOMIC DNA]</scope>
    <source>
        <strain evidence="1 2">NL-1719</strain>
    </source>
</reference>
<evidence type="ECO:0000313" key="1">
    <source>
        <dbReference type="EMBL" id="TFK76491.1"/>
    </source>
</evidence>
<evidence type="ECO:0000313" key="2">
    <source>
        <dbReference type="Proteomes" id="UP000308600"/>
    </source>
</evidence>
<gene>
    <name evidence="1" type="ORF">BDN72DRAFT_885218</name>
</gene>